<name>A0A1G9H1B9_9RHOB</name>
<sequence length="227" mass="24930">MIEALIFDVFGTCVDWRNSVAREVAAVLPEVDAFAFADAWRGEYDPAMARVRAGNRGYIPLDDLHLENLHIVADRFGVELADPEALNRAWDKLDPWPDVVVGLNEIRRSRIVAPCSNGSIALITRMARNAGLPWDCVLGADLAHDYKPKPEVYRAACAALRLPPAKVMMVAAHNSDLRAARAQGLATGFVLRPQEHGAQQNTDLLAEDDWDIVAADFHELAARVAGQ</sequence>
<dbReference type="InterPro" id="IPR023214">
    <property type="entry name" value="HAD_sf"/>
</dbReference>
<dbReference type="GO" id="GO:0018784">
    <property type="term" value="F:(S)-2-haloacid dehalogenase activity"/>
    <property type="evidence" value="ECO:0007669"/>
    <property type="project" value="UniProtKB-UniRule"/>
</dbReference>
<dbReference type="InterPro" id="IPR006328">
    <property type="entry name" value="2-HAD"/>
</dbReference>
<evidence type="ECO:0000256" key="2">
    <source>
        <dbReference type="ARBA" id="ARBA00022801"/>
    </source>
</evidence>
<dbReference type="NCBIfam" id="TIGR01493">
    <property type="entry name" value="HAD-SF-IA-v2"/>
    <property type="match status" value="1"/>
</dbReference>
<dbReference type="AlphaFoldDB" id="A0A1G9H1B9"/>
<dbReference type="NCBIfam" id="TIGR01428">
    <property type="entry name" value="HAD_type_II"/>
    <property type="match status" value="1"/>
</dbReference>
<evidence type="ECO:0000256" key="3">
    <source>
        <dbReference type="RuleBase" id="RU368077"/>
    </source>
</evidence>
<keyword evidence="2 3" id="KW-0378">Hydrolase</keyword>
<dbReference type="RefSeq" id="WP_093162375.1">
    <property type="nucleotide sequence ID" value="NZ_FNEK01000066.1"/>
</dbReference>
<comment type="function">
    <text evidence="3">Catalyzes the hydrolytic dehalogenation of small (S)-2-haloalkanoic acids to yield the corresponding (R)-2-hydroxyalkanoic acids.</text>
</comment>
<dbReference type="InterPro" id="IPR051540">
    <property type="entry name" value="S-2-haloacid_dehalogenase"/>
</dbReference>
<keyword evidence="5" id="KW-1185">Reference proteome</keyword>
<evidence type="ECO:0000313" key="4">
    <source>
        <dbReference type="EMBL" id="SDL06624.1"/>
    </source>
</evidence>
<protein>
    <recommendedName>
        <fullName evidence="3">(S)-2-haloacid dehalogenase</fullName>
        <ecNumber evidence="3">3.8.1.2</ecNumber>
    </recommendedName>
    <alternativeName>
        <fullName evidence="3">2-haloalkanoic acid dehalogenase</fullName>
    </alternativeName>
    <alternativeName>
        <fullName evidence="3">Halocarboxylic acid halidohydrolase</fullName>
    </alternativeName>
    <alternativeName>
        <fullName evidence="3">L-2-haloacid dehalogenase</fullName>
    </alternativeName>
</protein>
<dbReference type="InterPro" id="IPR023198">
    <property type="entry name" value="PGP-like_dom2"/>
</dbReference>
<dbReference type="Gene3D" id="1.10.150.240">
    <property type="entry name" value="Putative phosphatase, domain 2"/>
    <property type="match status" value="1"/>
</dbReference>
<comment type="similarity">
    <text evidence="1 3">Belongs to the HAD-like hydrolase superfamily. S-2-haloalkanoic acid dehalogenase family.</text>
</comment>
<dbReference type="EC" id="3.8.1.2" evidence="3"/>
<dbReference type="OrthoDB" id="9785638at2"/>
<reference evidence="4 5" key="1">
    <citation type="submission" date="2016-10" db="EMBL/GenBank/DDBJ databases">
        <authorList>
            <person name="de Groot N.N."/>
        </authorList>
    </citation>
    <scope>NUCLEOTIDE SEQUENCE [LARGE SCALE GENOMIC DNA]</scope>
    <source>
        <strain evidence="4 5">DSM 25294</strain>
    </source>
</reference>
<dbReference type="Proteomes" id="UP000199382">
    <property type="component" value="Unassembled WGS sequence"/>
</dbReference>
<dbReference type="SUPFAM" id="SSF56784">
    <property type="entry name" value="HAD-like"/>
    <property type="match status" value="1"/>
</dbReference>
<dbReference type="PANTHER" id="PTHR43316:SF3">
    <property type="entry name" value="HALOACID DEHALOGENASE, TYPE II (AFU_ORTHOLOGUE AFUA_2G07750)-RELATED"/>
    <property type="match status" value="1"/>
</dbReference>
<organism evidence="4 5">
    <name type="scientific">Aliiruegeria lutimaris</name>
    <dbReference type="NCBI Taxonomy" id="571298"/>
    <lineage>
        <taxon>Bacteria</taxon>
        <taxon>Pseudomonadati</taxon>
        <taxon>Pseudomonadota</taxon>
        <taxon>Alphaproteobacteria</taxon>
        <taxon>Rhodobacterales</taxon>
        <taxon>Roseobacteraceae</taxon>
        <taxon>Aliiruegeria</taxon>
    </lineage>
</organism>
<dbReference type="InterPro" id="IPR006439">
    <property type="entry name" value="HAD-SF_hydro_IA"/>
</dbReference>
<comment type="catalytic activity">
    <reaction evidence="3">
        <text>an (S)-2-haloacid + H2O = a (2R)-2-hydroxycarboxylate + a halide anion + H(+)</text>
        <dbReference type="Rhea" id="RHEA:11192"/>
        <dbReference type="ChEBI" id="CHEBI:15377"/>
        <dbReference type="ChEBI" id="CHEBI:15378"/>
        <dbReference type="ChEBI" id="CHEBI:16042"/>
        <dbReference type="ChEBI" id="CHEBI:58314"/>
        <dbReference type="ChEBI" id="CHEBI:137405"/>
        <dbReference type="EC" id="3.8.1.2"/>
    </reaction>
</comment>
<evidence type="ECO:0000313" key="5">
    <source>
        <dbReference type="Proteomes" id="UP000199382"/>
    </source>
</evidence>
<dbReference type="PANTHER" id="PTHR43316">
    <property type="entry name" value="HYDROLASE, HALOACID DELAHOGENASE-RELATED"/>
    <property type="match status" value="1"/>
</dbReference>
<dbReference type="STRING" id="571298.SAMN04488026_106611"/>
<accession>A0A1G9H1B9</accession>
<dbReference type="Pfam" id="PF00702">
    <property type="entry name" value="Hydrolase"/>
    <property type="match status" value="1"/>
</dbReference>
<dbReference type="PRINTS" id="PR00413">
    <property type="entry name" value="HADHALOGNASE"/>
</dbReference>
<proteinExistence type="inferred from homology"/>
<dbReference type="InterPro" id="IPR036412">
    <property type="entry name" value="HAD-like_sf"/>
</dbReference>
<gene>
    <name evidence="4" type="ORF">SAMN04488026_106611</name>
</gene>
<evidence type="ECO:0000256" key="1">
    <source>
        <dbReference type="ARBA" id="ARBA00008106"/>
    </source>
</evidence>
<dbReference type="Gene3D" id="3.40.50.1000">
    <property type="entry name" value="HAD superfamily/HAD-like"/>
    <property type="match status" value="1"/>
</dbReference>
<dbReference type="EMBL" id="FNEK01000066">
    <property type="protein sequence ID" value="SDL06624.1"/>
    <property type="molecule type" value="Genomic_DNA"/>
</dbReference>